<dbReference type="Proteomes" id="UP000509302">
    <property type="component" value="Chromosome"/>
</dbReference>
<dbReference type="EMBL" id="CP058595">
    <property type="protein sequence ID" value="QLG46042.1"/>
    <property type="molecule type" value="Genomic_DNA"/>
</dbReference>
<dbReference type="KEGG" id="cagg:HYG79_12035"/>
<accession>A0A7H9ARN3</accession>
<dbReference type="RefSeq" id="WP_179242328.1">
    <property type="nucleotide sequence ID" value="NZ_CP058595.1"/>
</dbReference>
<organism evidence="1 2">
    <name type="scientific">Costertonia aggregata</name>
    <dbReference type="NCBI Taxonomy" id="343403"/>
    <lineage>
        <taxon>Bacteria</taxon>
        <taxon>Pseudomonadati</taxon>
        <taxon>Bacteroidota</taxon>
        <taxon>Flavobacteriia</taxon>
        <taxon>Flavobacteriales</taxon>
        <taxon>Flavobacteriaceae</taxon>
        <taxon>Costertonia</taxon>
    </lineage>
</organism>
<name>A0A7H9ARN3_9FLAO</name>
<protein>
    <submittedName>
        <fullName evidence="1">Sigma-70 family RNA polymerase sigma factor</fullName>
    </submittedName>
</protein>
<dbReference type="AlphaFoldDB" id="A0A7H9ARN3"/>
<reference evidence="1 2" key="1">
    <citation type="journal article" date="2006" name="Int. J. Syst. Evol. Microbiol.">
        <title>Costertonia aggregata gen. nov., sp. nov., a mesophilic marine bacterium of the family Flavobacteriaceae, isolated from a mature biofilm.</title>
        <authorList>
            <person name="Kwon K.K."/>
            <person name="Lee Y.K."/>
            <person name="Lee H.K."/>
        </authorList>
    </citation>
    <scope>NUCLEOTIDE SEQUENCE [LARGE SCALE GENOMIC DNA]</scope>
    <source>
        <strain evidence="1 2">KCCM 42265</strain>
    </source>
</reference>
<evidence type="ECO:0000313" key="2">
    <source>
        <dbReference type="Proteomes" id="UP000509302"/>
    </source>
</evidence>
<sequence length="208" mass="25403">MNPTINDVYRRNDEWLEIAEKFTKCEHRAKDLVQDTYMYLQRRFQNKELEPLKKVTKGYMYRAIKANFLMEKRDNKLPLHYTDEIEKSAFVTNELDFECIEVKRRKKINSALQKVPPLEREVLMQHQEKSQRQLQRETKVCRDRLRLHKDRGMQKLKSICKNDESFKEMDFETIRNEKRTLKKDRYISDKDVETVKHQIENDIYQPIE</sequence>
<evidence type="ECO:0000313" key="1">
    <source>
        <dbReference type="EMBL" id="QLG46042.1"/>
    </source>
</evidence>
<proteinExistence type="predicted"/>
<gene>
    <name evidence="1" type="ORF">HYG79_12035</name>
</gene>
<keyword evidence="2" id="KW-1185">Reference proteome</keyword>